<dbReference type="AlphaFoldDB" id="A0A9Q3I8U4"/>
<protein>
    <submittedName>
        <fullName evidence="1">Uncharacterized protein</fullName>
    </submittedName>
</protein>
<gene>
    <name evidence="1" type="ORF">O181_071027</name>
</gene>
<accession>A0A9Q3I8U4</accession>
<organism evidence="1 2">
    <name type="scientific">Austropuccinia psidii MF-1</name>
    <dbReference type="NCBI Taxonomy" id="1389203"/>
    <lineage>
        <taxon>Eukaryota</taxon>
        <taxon>Fungi</taxon>
        <taxon>Dikarya</taxon>
        <taxon>Basidiomycota</taxon>
        <taxon>Pucciniomycotina</taxon>
        <taxon>Pucciniomycetes</taxon>
        <taxon>Pucciniales</taxon>
        <taxon>Sphaerophragmiaceae</taxon>
        <taxon>Austropuccinia</taxon>
    </lineage>
</organism>
<dbReference type="EMBL" id="AVOT02036742">
    <property type="protein sequence ID" value="MBW0531312.1"/>
    <property type="molecule type" value="Genomic_DNA"/>
</dbReference>
<evidence type="ECO:0000313" key="1">
    <source>
        <dbReference type="EMBL" id="MBW0531312.1"/>
    </source>
</evidence>
<keyword evidence="2" id="KW-1185">Reference proteome</keyword>
<comment type="caution">
    <text evidence="1">The sequence shown here is derived from an EMBL/GenBank/DDBJ whole genome shotgun (WGS) entry which is preliminary data.</text>
</comment>
<proteinExistence type="predicted"/>
<sequence>MPLTKSGANYNPSISSKKGYRHDYGRIQLVTKGQRSVNEDQTDKFWNSEADNTVLPSNRAENTTRSLCGHIQIQPEGLQQCLEAQRVPDP</sequence>
<dbReference type="Proteomes" id="UP000765509">
    <property type="component" value="Unassembled WGS sequence"/>
</dbReference>
<reference evidence="1" key="1">
    <citation type="submission" date="2021-03" db="EMBL/GenBank/DDBJ databases">
        <title>Draft genome sequence of rust myrtle Austropuccinia psidii MF-1, a brazilian biotype.</title>
        <authorList>
            <person name="Quecine M.C."/>
            <person name="Pachon D.M.R."/>
            <person name="Bonatelli M.L."/>
            <person name="Correr F.H."/>
            <person name="Franceschini L.M."/>
            <person name="Leite T.F."/>
            <person name="Margarido G.R.A."/>
            <person name="Almeida C.A."/>
            <person name="Ferrarezi J.A."/>
            <person name="Labate C.A."/>
        </authorList>
    </citation>
    <scope>NUCLEOTIDE SEQUENCE</scope>
    <source>
        <strain evidence="1">MF-1</strain>
    </source>
</reference>
<evidence type="ECO:0000313" key="2">
    <source>
        <dbReference type="Proteomes" id="UP000765509"/>
    </source>
</evidence>
<name>A0A9Q3I8U4_9BASI</name>